<accession>A0ABS8YX46</accession>
<sequence>MSKHLFPLVAVLALAACSGPAIVDAADGSAPDGSTDSSGDGGTLNGADLDTPTDLLVNLKSVTYDPSNETLQVEIVGLDSSPSLVPYVRDPDLDVAGYEAYRVQEDALDRLFIALAKTSDDGAVTAVTVADGGQFNKYFAGGIYGRDGDYDPASGQVSYAGSYAAVTNISADPSLPTNKLIDPGAADPALWPRQAARIEGKIFLDANFSDNLVNGAIYDRVLLDVTDTPVSIGDVILVSTDIATDGTFAGAAEDPDQTVIGSYGGIFGGTGSSSVAGAVHLQEHIEGVENEQEHGIFAIGQCEPLTPGCGVP</sequence>
<evidence type="ECO:0000313" key="4">
    <source>
        <dbReference type="Proteomes" id="UP001521181"/>
    </source>
</evidence>
<protein>
    <submittedName>
        <fullName evidence="3">Thymidylate synthase</fullName>
    </submittedName>
</protein>
<reference evidence="3 4" key="1">
    <citation type="submission" date="2021-12" db="EMBL/GenBank/DDBJ databases">
        <title>Sinirhodobacter sp. WL0062 is a bacterium isolated from seawater.</title>
        <authorList>
            <person name="Wang L."/>
            <person name="He W."/>
            <person name="Zhang D.-F."/>
        </authorList>
    </citation>
    <scope>NUCLEOTIDE SEQUENCE [LARGE SCALE GENOMIC DNA]</scope>
    <source>
        <strain evidence="3 4">WL0062</strain>
    </source>
</reference>
<dbReference type="Proteomes" id="UP001521181">
    <property type="component" value="Unassembled WGS sequence"/>
</dbReference>
<proteinExistence type="predicted"/>
<dbReference type="EMBL" id="JAJUOS010000003">
    <property type="protein sequence ID" value="MCE5973016.1"/>
    <property type="molecule type" value="Genomic_DNA"/>
</dbReference>
<comment type="caution">
    <text evidence="3">The sequence shown here is derived from an EMBL/GenBank/DDBJ whole genome shotgun (WGS) entry which is preliminary data.</text>
</comment>
<evidence type="ECO:0000256" key="2">
    <source>
        <dbReference type="SAM" id="SignalP"/>
    </source>
</evidence>
<organism evidence="3 4">
    <name type="scientific">Rhodobacter flavimaris</name>
    <dbReference type="NCBI Taxonomy" id="2907145"/>
    <lineage>
        <taxon>Bacteria</taxon>
        <taxon>Pseudomonadati</taxon>
        <taxon>Pseudomonadota</taxon>
        <taxon>Alphaproteobacteria</taxon>
        <taxon>Rhodobacterales</taxon>
        <taxon>Rhodobacter group</taxon>
        <taxon>Rhodobacter</taxon>
    </lineage>
</organism>
<evidence type="ECO:0000313" key="3">
    <source>
        <dbReference type="EMBL" id="MCE5973016.1"/>
    </source>
</evidence>
<name>A0ABS8YX46_9RHOB</name>
<evidence type="ECO:0000256" key="1">
    <source>
        <dbReference type="SAM" id="MobiDB-lite"/>
    </source>
</evidence>
<dbReference type="PROSITE" id="PS51257">
    <property type="entry name" value="PROKAR_LIPOPROTEIN"/>
    <property type="match status" value="1"/>
</dbReference>
<feature type="chain" id="PRO_5045487748" evidence="2">
    <location>
        <begin position="26"/>
        <end position="312"/>
    </location>
</feature>
<gene>
    <name evidence="3" type="ORF">LZA78_05945</name>
</gene>
<feature type="compositionally biased region" description="Low complexity" evidence="1">
    <location>
        <begin position="27"/>
        <end position="38"/>
    </location>
</feature>
<keyword evidence="4" id="KW-1185">Reference proteome</keyword>
<feature type="signal peptide" evidence="2">
    <location>
        <begin position="1"/>
        <end position="25"/>
    </location>
</feature>
<dbReference type="SUPFAM" id="SSF56925">
    <property type="entry name" value="OMPA-like"/>
    <property type="match status" value="1"/>
</dbReference>
<dbReference type="RefSeq" id="WP_233676011.1">
    <property type="nucleotide sequence ID" value="NZ_JAJUOS010000003.1"/>
</dbReference>
<keyword evidence="2" id="KW-0732">Signal</keyword>
<dbReference type="InterPro" id="IPR011250">
    <property type="entry name" value="OMP/PagP_B-barrel"/>
</dbReference>
<feature type="region of interest" description="Disordered" evidence="1">
    <location>
        <begin position="27"/>
        <end position="47"/>
    </location>
</feature>